<gene>
    <name evidence="1" type="ORF">PUN50_26870</name>
</gene>
<geneLocation type="plasmid" evidence="1 2">
    <name>p_1</name>
</geneLocation>
<reference evidence="1" key="1">
    <citation type="submission" date="2023-02" db="EMBL/GenBank/DDBJ databases">
        <title>Isolation, identification, and genome analysis of Vibrio campbellii in the Penaeus vannamei larvae stage.</title>
        <authorList>
            <person name="Huang T."/>
            <person name="Zhang B."/>
        </authorList>
    </citation>
    <scope>NUCLEOTIDE SEQUENCE</scope>
    <source>
        <strain evidence="1">20220413_1</strain>
        <plasmid evidence="1">p_1</plasmid>
    </source>
</reference>
<sequence>MIKKLLELISRYASEEGFTVYGTRLTSKQCYYDLTISQRHITVYLNGQTKPFYRIESVKDGVNFCLIMSSVEQTRKVCMQSL</sequence>
<accession>A0AAQ3B1P2</accession>
<protein>
    <submittedName>
        <fullName evidence="1">Uncharacterized protein</fullName>
    </submittedName>
</protein>
<evidence type="ECO:0000313" key="2">
    <source>
        <dbReference type="Proteomes" id="UP001219537"/>
    </source>
</evidence>
<dbReference type="AlphaFoldDB" id="A0AAQ3B1P2"/>
<keyword evidence="1" id="KW-0614">Plasmid</keyword>
<dbReference type="RefSeq" id="WP_038876174.1">
    <property type="nucleotide sequence ID" value="NZ_CP020080.1"/>
</dbReference>
<evidence type="ECO:0000313" key="1">
    <source>
        <dbReference type="EMBL" id="WDG12044.1"/>
    </source>
</evidence>
<proteinExistence type="predicted"/>
<dbReference type="Proteomes" id="UP001219537">
    <property type="component" value="Plasmid p_1"/>
</dbReference>
<organism evidence="1 2">
    <name type="scientific">Vibrio campbellii</name>
    <dbReference type="NCBI Taxonomy" id="680"/>
    <lineage>
        <taxon>Bacteria</taxon>
        <taxon>Pseudomonadati</taxon>
        <taxon>Pseudomonadota</taxon>
        <taxon>Gammaproteobacteria</taxon>
        <taxon>Vibrionales</taxon>
        <taxon>Vibrionaceae</taxon>
        <taxon>Vibrio</taxon>
    </lineage>
</organism>
<dbReference type="EMBL" id="CP117990">
    <property type="protein sequence ID" value="WDG12044.1"/>
    <property type="molecule type" value="Genomic_DNA"/>
</dbReference>
<name>A0AAQ3B1P2_9VIBR</name>